<protein>
    <submittedName>
        <fullName evidence="5">Uncharacterized protein</fullName>
    </submittedName>
</protein>
<dbReference type="Gene3D" id="3.20.20.520">
    <property type="entry name" value="Glycosyl hydrolase family 115"/>
    <property type="match status" value="1"/>
</dbReference>
<dbReference type="InterPro" id="IPR005154">
    <property type="entry name" value="Glyco_hydro_67_aGlcAse_N"/>
</dbReference>
<dbReference type="InterPro" id="IPR041437">
    <property type="entry name" value="GH115_C"/>
</dbReference>
<dbReference type="Gene3D" id="3.30.379.10">
    <property type="entry name" value="Chitobiase/beta-hexosaminidase domain 2-like"/>
    <property type="match status" value="1"/>
</dbReference>
<evidence type="ECO:0000259" key="2">
    <source>
        <dbReference type="Pfam" id="PF03648"/>
    </source>
</evidence>
<evidence type="ECO:0000256" key="1">
    <source>
        <dbReference type="ARBA" id="ARBA00022801"/>
    </source>
</evidence>
<evidence type="ECO:0000313" key="5">
    <source>
        <dbReference type="EMBL" id="RGJ06023.1"/>
    </source>
</evidence>
<dbReference type="PANTHER" id="PTHR37842">
    <property type="match status" value="1"/>
</dbReference>
<dbReference type="Proteomes" id="UP000263014">
    <property type="component" value="Unassembled WGS sequence"/>
</dbReference>
<dbReference type="InterPro" id="IPR029018">
    <property type="entry name" value="Hex-like_dom2"/>
</dbReference>
<dbReference type="Proteomes" id="UP000434223">
    <property type="component" value="Unassembled WGS sequence"/>
</dbReference>
<dbReference type="Pfam" id="PF17829">
    <property type="entry name" value="GH115_C"/>
    <property type="match status" value="2"/>
</dbReference>
<dbReference type="GO" id="GO:0046559">
    <property type="term" value="F:alpha-glucuronidase activity"/>
    <property type="evidence" value="ECO:0007669"/>
    <property type="project" value="InterPro"/>
</dbReference>
<evidence type="ECO:0000313" key="6">
    <source>
        <dbReference type="Proteomes" id="UP000263014"/>
    </source>
</evidence>
<feature type="domain" description="Gylcosyl hydrolase 115 C-terminal" evidence="3">
    <location>
        <begin position="967"/>
        <end position="1121"/>
    </location>
</feature>
<evidence type="ECO:0000313" key="4">
    <source>
        <dbReference type="EMBL" id="MUB62718.1"/>
    </source>
</evidence>
<dbReference type="SUPFAM" id="SSF55545">
    <property type="entry name" value="beta-N-acetylhexosaminidase-like domain"/>
    <property type="match status" value="1"/>
</dbReference>
<reference evidence="5 6" key="1">
    <citation type="submission" date="2018-08" db="EMBL/GenBank/DDBJ databases">
        <title>A genome reference for cultivated species of the human gut microbiota.</title>
        <authorList>
            <person name="Zou Y."/>
            <person name="Xue W."/>
            <person name="Luo G."/>
        </authorList>
    </citation>
    <scope>NUCLEOTIDE SEQUENCE [LARGE SCALE GENOMIC DNA]</scope>
    <source>
        <strain evidence="5 6">TM09-12</strain>
    </source>
</reference>
<dbReference type="InterPro" id="IPR042301">
    <property type="entry name" value="GH115_sf"/>
</dbReference>
<dbReference type="EMBL" id="WNME01000003">
    <property type="protein sequence ID" value="MUB62718.1"/>
    <property type="molecule type" value="Genomic_DNA"/>
</dbReference>
<dbReference type="OrthoDB" id="8727830at2"/>
<name>A0A174V9P1_9FIRM</name>
<accession>A0A174V9P1</accession>
<evidence type="ECO:0000313" key="7">
    <source>
        <dbReference type="Proteomes" id="UP000434223"/>
    </source>
</evidence>
<dbReference type="GeneID" id="93150271"/>
<gene>
    <name evidence="5" type="ORF">DXD79_08440</name>
    <name evidence="4" type="ORF">GNE07_06540</name>
</gene>
<feature type="domain" description="Alpha glucuronidase N-terminal" evidence="2">
    <location>
        <begin position="19"/>
        <end position="112"/>
    </location>
</feature>
<dbReference type="InterPro" id="IPR031924">
    <property type="entry name" value="GH115"/>
</dbReference>
<evidence type="ECO:0000259" key="3">
    <source>
        <dbReference type="Pfam" id="PF17829"/>
    </source>
</evidence>
<comment type="caution">
    <text evidence="5">The sequence shown here is derived from an EMBL/GenBank/DDBJ whole genome shotgun (WGS) entry which is preliminary data.</text>
</comment>
<keyword evidence="1" id="KW-0378">Hydrolase</keyword>
<proteinExistence type="predicted"/>
<dbReference type="AlphaFoldDB" id="A0A174V9P1"/>
<dbReference type="Gene3D" id="1.20.58.2150">
    <property type="match status" value="1"/>
</dbReference>
<reference evidence="4 7" key="2">
    <citation type="submission" date="2019-09" db="EMBL/GenBank/DDBJ databases">
        <title>Draft genome sequencing of Hungatella hathewayi 123Y-2.</title>
        <authorList>
            <person name="Lv Q."/>
            <person name="Li S."/>
        </authorList>
    </citation>
    <scope>NUCLEOTIDE SEQUENCE [LARGE SCALE GENOMIC DNA]</scope>
    <source>
        <strain evidence="4 7">123Y-2</strain>
    </source>
</reference>
<dbReference type="GO" id="GO:0045493">
    <property type="term" value="P:xylan catabolic process"/>
    <property type="evidence" value="ECO:0007669"/>
    <property type="project" value="InterPro"/>
</dbReference>
<dbReference type="RefSeq" id="WP_081034923.1">
    <property type="nucleotide sequence ID" value="NZ_CABJBJ010000011.1"/>
</dbReference>
<organism evidence="5 6">
    <name type="scientific">Hungatella hathewayi</name>
    <dbReference type="NCBI Taxonomy" id="154046"/>
    <lineage>
        <taxon>Bacteria</taxon>
        <taxon>Bacillati</taxon>
        <taxon>Bacillota</taxon>
        <taxon>Clostridia</taxon>
        <taxon>Lachnospirales</taxon>
        <taxon>Lachnospiraceae</taxon>
        <taxon>Hungatella</taxon>
    </lineage>
</organism>
<dbReference type="Pfam" id="PF03648">
    <property type="entry name" value="Glyco_hydro_67N"/>
    <property type="match status" value="1"/>
</dbReference>
<dbReference type="Gene3D" id="2.60.120.1620">
    <property type="match status" value="2"/>
</dbReference>
<dbReference type="PANTHER" id="PTHR37842:SF2">
    <property type="entry name" value="GYLCOSYL HYDROLASE 115 C-TERMINAL DOMAIN-CONTAINING PROTEIN"/>
    <property type="match status" value="1"/>
</dbReference>
<feature type="domain" description="Gylcosyl hydrolase 115 C-terminal" evidence="3">
    <location>
        <begin position="774"/>
        <end position="884"/>
    </location>
</feature>
<sequence length="1131" mass="130125">MAVLTIKNESSIHIGISWKENSAVRIAAENLKNDLKKVLGTEVTLGEFKGGESILVGTAGVSAEIEGLFDEKKLQDKNGNFRKEAYIRTVSKDRLVIVGTDRRGTIYGIYDLCEEIGVSPWYFWADVPVKKKEWLVFPEDYEIIDYPSVEYRGIFINDEEELERWAKLHMEEDTIGVHTYEKIFELLLRLKANYIWPAMHVNSFNRRKENGALADRMGIVVGTSHCDMLMRSNNREWLPWLKEKGYEGVKYDYTIEGRNREILHEYWRESVIQNRDFEVSYTLGMRGIHDSGFETSNLNGRTEEELRTQKIELLETIIASQNEILKEELDKTPLKLFIPYKEVLELYDHGLKVPDDFTMIWANDNYGYVRRYPSEEDRKRVGGHGIYYHNSYWSPPGRSYLFFCSIPLTHTKYELMKAYDEGIQKLWILNVGALKPLEMEVEFFLRLAWEAGSAKGRTQDVDSYVSDWIDRNFTGKIGEKMGPLLNRFSQIANVRKLEMMEDDVFSQTAYGDEGVMRLHKLQEILDQADVVYEGLLEEEKDAFFQLVLLRIHALYLTMGQYYFSDRSTLCHKQGKQQAADLYVKETRAYEDARRKLLLYYNERISGGKWKGIVTPEDFPPPRTAMYPACTPSVHMGGRNMLVHIWNNGEELCFVRPGTKWFEISNGGEGSFAWRAETPDWIQLSETSGEISCETRILVTVKETQEEKTGIILIRNETDNVQCEVPVLVSPVPAGCENPEEAGVVSVSVTGLRVDGFRLISYLGREEGDLLEGYKEGAEASFPVYFSSEGEFLLEIHRFPSLNSTGRIRMGVKIDRGTVLTVESLANDEWRDTWTYNSTNNVDKLYLKLPYLKKGAHQVTFKVIDPYFAISRFVIYTKERAENNLGIICAGQVNREFPREQALLNNGRILDWSDRFYGAPELKPRKEIYANREVTRDSLVATDHFEEPVEYGKTKSPKEVLTAAHSLFCEKDGVVKIDAVTAYEQTEFAYTENGQWQYCSSESYGRSGLAIYMRKRGQQWKQEEEAPNLNYQIRCDGGTYDFWVLLRIDPASPSYLGVAADGNFVDRTLLYNSGKTWRYEAEQVWRWIPLAGLALSGGKHVLTLAVLASGVRIDRLYLTRKGDRPPVDCSWE</sequence>
<dbReference type="EMBL" id="QSON01000003">
    <property type="protein sequence ID" value="RGJ06023.1"/>
    <property type="molecule type" value="Genomic_DNA"/>
</dbReference>
<dbReference type="Pfam" id="PF15979">
    <property type="entry name" value="Glyco_hydro_115"/>
    <property type="match status" value="1"/>
</dbReference>